<sequence>MQPASAAPKPSSTPPPPKTSDPSDTGVQAALVPPDPALAATFVAKGGLGTPTDSTAEAVTPKPVRPIHISTVDSRPLVALPVSAPTPAPVPVSPLPALPPAATSPVIALSSAPLPVPAPARRTAVAVPTAPKVPAPAITSQPKAYVPPAALPQTALPQSAAAIPLPSAPAPTPLPTAPGGNAVVYTPPPATGTALPLPSQRTTPGPVTLTRPDGTAIPLPSTNTPTPTAATADLHYLGYSDTDQGLLAIVHLQDRDETVSAGQTIPGTATVVMGVTPTTLTLNTDGHITKVPLEVSP</sequence>
<feature type="compositionally biased region" description="Low complexity" evidence="1">
    <location>
        <begin position="1"/>
        <end position="10"/>
    </location>
</feature>
<feature type="region of interest" description="Disordered" evidence="1">
    <location>
        <begin position="1"/>
        <end position="30"/>
    </location>
</feature>
<dbReference type="EMBL" id="BMQL01000050">
    <property type="protein sequence ID" value="GGR30567.1"/>
    <property type="molecule type" value="Genomic_DNA"/>
</dbReference>
<protein>
    <submittedName>
        <fullName evidence="2">Uncharacterized protein</fullName>
    </submittedName>
</protein>
<name>A0A918CL97_9DEIO</name>
<reference evidence="2" key="2">
    <citation type="submission" date="2020-09" db="EMBL/GenBank/DDBJ databases">
        <authorList>
            <person name="Sun Q."/>
            <person name="Ohkuma M."/>
        </authorList>
    </citation>
    <scope>NUCLEOTIDE SEQUENCE</scope>
    <source>
        <strain evidence="2">JCM 31311</strain>
    </source>
</reference>
<evidence type="ECO:0000313" key="3">
    <source>
        <dbReference type="Proteomes" id="UP000603865"/>
    </source>
</evidence>
<evidence type="ECO:0000256" key="1">
    <source>
        <dbReference type="SAM" id="MobiDB-lite"/>
    </source>
</evidence>
<evidence type="ECO:0000313" key="2">
    <source>
        <dbReference type="EMBL" id="GGR30567.1"/>
    </source>
</evidence>
<dbReference type="AlphaFoldDB" id="A0A918CL97"/>
<organism evidence="2 3">
    <name type="scientific">Deinococcus ruber</name>
    <dbReference type="NCBI Taxonomy" id="1848197"/>
    <lineage>
        <taxon>Bacteria</taxon>
        <taxon>Thermotogati</taxon>
        <taxon>Deinococcota</taxon>
        <taxon>Deinococci</taxon>
        <taxon>Deinococcales</taxon>
        <taxon>Deinococcaceae</taxon>
        <taxon>Deinococcus</taxon>
    </lineage>
</organism>
<accession>A0A918CL97</accession>
<keyword evidence="3" id="KW-1185">Reference proteome</keyword>
<comment type="caution">
    <text evidence="2">The sequence shown here is derived from an EMBL/GenBank/DDBJ whole genome shotgun (WGS) entry which is preliminary data.</text>
</comment>
<feature type="compositionally biased region" description="Low complexity" evidence="1">
    <location>
        <begin position="20"/>
        <end position="30"/>
    </location>
</feature>
<gene>
    <name evidence="2" type="ORF">GCM10008957_46630</name>
</gene>
<proteinExistence type="predicted"/>
<reference evidence="2" key="1">
    <citation type="journal article" date="2014" name="Int. J. Syst. Evol. Microbiol.">
        <title>Complete genome sequence of Corynebacterium casei LMG S-19264T (=DSM 44701T), isolated from a smear-ripened cheese.</title>
        <authorList>
            <consortium name="US DOE Joint Genome Institute (JGI-PGF)"/>
            <person name="Walter F."/>
            <person name="Albersmeier A."/>
            <person name="Kalinowski J."/>
            <person name="Ruckert C."/>
        </authorList>
    </citation>
    <scope>NUCLEOTIDE SEQUENCE</scope>
    <source>
        <strain evidence="2">JCM 31311</strain>
    </source>
</reference>
<dbReference type="Proteomes" id="UP000603865">
    <property type="component" value="Unassembled WGS sequence"/>
</dbReference>